<sequence length="68" mass="7844">MFLKDGFDLSFERFVRQSPSLFGLLSLFLVIPGCPRNAKRLEENRQGSQPPGQRLLRQTDALLKRKLI</sequence>
<proteinExistence type="predicted"/>
<evidence type="ECO:0000313" key="1">
    <source>
        <dbReference type="EMBL" id="OAR04408.1"/>
    </source>
</evidence>
<dbReference type="EMBL" id="JXBB01000017">
    <property type="protein sequence ID" value="OAR04408.1"/>
    <property type="molecule type" value="Genomic_DNA"/>
</dbReference>
<dbReference type="AlphaFoldDB" id="A0A179IP07"/>
<evidence type="ECO:0000313" key="2">
    <source>
        <dbReference type="Proteomes" id="UP000243024"/>
    </source>
</evidence>
<organism evidence="1 2">
    <name type="scientific">Hydrogenibacillus schlegelii</name>
    <name type="common">Bacillus schlegelii</name>
    <dbReference type="NCBI Taxonomy" id="1484"/>
    <lineage>
        <taxon>Bacteria</taxon>
        <taxon>Bacillati</taxon>
        <taxon>Bacillota</taxon>
        <taxon>Bacilli</taxon>
        <taxon>Bacillales</taxon>
        <taxon>Bacillales Family X. Incertae Sedis</taxon>
        <taxon>Hydrogenibacillus</taxon>
    </lineage>
</organism>
<accession>A0A179IP07</accession>
<keyword evidence="2" id="KW-1185">Reference proteome</keyword>
<gene>
    <name evidence="1" type="ORF">SA87_01995</name>
</gene>
<reference evidence="1 2" key="1">
    <citation type="submission" date="2015-09" db="EMBL/GenBank/DDBJ databases">
        <title>Draft genome sequence of Hydrogenibacillus schlegelii DSM 2000.</title>
        <authorList>
            <person name="Hemp J."/>
        </authorList>
    </citation>
    <scope>NUCLEOTIDE SEQUENCE [LARGE SCALE GENOMIC DNA]</scope>
    <source>
        <strain evidence="1 2">MA 48</strain>
    </source>
</reference>
<comment type="caution">
    <text evidence="1">The sequence shown here is derived from an EMBL/GenBank/DDBJ whole genome shotgun (WGS) entry which is preliminary data.</text>
</comment>
<name>A0A179IP07_HYDSH</name>
<protein>
    <submittedName>
        <fullName evidence="1">Uncharacterized protein</fullName>
    </submittedName>
</protein>
<dbReference type="Proteomes" id="UP000243024">
    <property type="component" value="Unassembled WGS sequence"/>
</dbReference>